<proteinExistence type="predicted"/>
<dbReference type="Proteomes" id="UP001218218">
    <property type="component" value="Unassembled WGS sequence"/>
</dbReference>
<gene>
    <name evidence="1" type="ORF">DFH08DRAFT_955520</name>
</gene>
<reference evidence="1" key="1">
    <citation type="submission" date="2023-03" db="EMBL/GenBank/DDBJ databases">
        <title>Massive genome expansion in bonnet fungi (Mycena s.s.) driven by repeated elements and novel gene families across ecological guilds.</title>
        <authorList>
            <consortium name="Lawrence Berkeley National Laboratory"/>
            <person name="Harder C.B."/>
            <person name="Miyauchi S."/>
            <person name="Viragh M."/>
            <person name="Kuo A."/>
            <person name="Thoen E."/>
            <person name="Andreopoulos B."/>
            <person name="Lu D."/>
            <person name="Skrede I."/>
            <person name="Drula E."/>
            <person name="Henrissat B."/>
            <person name="Morin E."/>
            <person name="Kohler A."/>
            <person name="Barry K."/>
            <person name="LaButti K."/>
            <person name="Morin E."/>
            <person name="Salamov A."/>
            <person name="Lipzen A."/>
            <person name="Mereny Z."/>
            <person name="Hegedus B."/>
            <person name="Baldrian P."/>
            <person name="Stursova M."/>
            <person name="Weitz H."/>
            <person name="Taylor A."/>
            <person name="Grigoriev I.V."/>
            <person name="Nagy L.G."/>
            <person name="Martin F."/>
            <person name="Kauserud H."/>
        </authorList>
    </citation>
    <scope>NUCLEOTIDE SEQUENCE</scope>
    <source>
        <strain evidence="1">CBHHK002</strain>
    </source>
</reference>
<accession>A0AAD7EVW4</accession>
<organism evidence="1 2">
    <name type="scientific">Mycena albidolilacea</name>
    <dbReference type="NCBI Taxonomy" id="1033008"/>
    <lineage>
        <taxon>Eukaryota</taxon>
        <taxon>Fungi</taxon>
        <taxon>Dikarya</taxon>
        <taxon>Basidiomycota</taxon>
        <taxon>Agaricomycotina</taxon>
        <taxon>Agaricomycetes</taxon>
        <taxon>Agaricomycetidae</taxon>
        <taxon>Agaricales</taxon>
        <taxon>Marasmiineae</taxon>
        <taxon>Mycenaceae</taxon>
        <taxon>Mycena</taxon>
    </lineage>
</organism>
<dbReference type="EMBL" id="JARIHO010000010">
    <property type="protein sequence ID" value="KAJ7354104.1"/>
    <property type="molecule type" value="Genomic_DNA"/>
</dbReference>
<keyword evidence="2" id="KW-1185">Reference proteome</keyword>
<sequence length="223" mass="24294">MNRNMIINYCPGELTADVTLMLTFTPPGPNKLSTEQNMVAWKVIKLKSVPGSKANNAAVVSYSGRLAFGLTQDDIGNVIYGASTVEMQLGDSIDVNWGDDVGMWGLPVKGGDIGTLIKAKNTTNYRQNISVGTLQNVGGMDVYTPSFMWKVGSKLGVEADFHPMLKAYVNLGYQQNEFITADITGDMLTEWNLAALPAVSNWKFTQLPQGGYDISILKFRVVA</sequence>
<evidence type="ECO:0000313" key="2">
    <source>
        <dbReference type="Proteomes" id="UP001218218"/>
    </source>
</evidence>
<name>A0AAD7EVW4_9AGAR</name>
<comment type="caution">
    <text evidence="1">The sequence shown here is derived from an EMBL/GenBank/DDBJ whole genome shotgun (WGS) entry which is preliminary data.</text>
</comment>
<protein>
    <submittedName>
        <fullName evidence="1">Uncharacterized protein</fullName>
    </submittedName>
</protein>
<dbReference type="AlphaFoldDB" id="A0AAD7EVW4"/>
<evidence type="ECO:0000313" key="1">
    <source>
        <dbReference type="EMBL" id="KAJ7354104.1"/>
    </source>
</evidence>